<dbReference type="PROSITE" id="PS00149">
    <property type="entry name" value="SULFATASE_2"/>
    <property type="match status" value="1"/>
</dbReference>
<reference evidence="6 7" key="1">
    <citation type="submission" date="2020-07" db="EMBL/GenBank/DDBJ databases">
        <authorList>
            <person name="Feng X."/>
        </authorList>
    </citation>
    <scope>NUCLEOTIDE SEQUENCE [LARGE SCALE GENOMIC DNA]</scope>
    <source>
        <strain evidence="6 7">JCM31066</strain>
    </source>
</reference>
<dbReference type="Pfam" id="PF00884">
    <property type="entry name" value="Sulfatase"/>
    <property type="match status" value="1"/>
</dbReference>
<name>A0A842HAM1_9BACT</name>
<gene>
    <name evidence="6" type="ORF">H5P28_04230</name>
</gene>
<evidence type="ECO:0000259" key="5">
    <source>
        <dbReference type="Pfam" id="PF00884"/>
    </source>
</evidence>
<evidence type="ECO:0000313" key="7">
    <source>
        <dbReference type="Proteomes" id="UP000546464"/>
    </source>
</evidence>
<dbReference type="Gene3D" id="3.40.720.10">
    <property type="entry name" value="Alkaline Phosphatase, subunit A"/>
    <property type="match status" value="1"/>
</dbReference>
<dbReference type="Gene3D" id="3.30.1120.10">
    <property type="match status" value="1"/>
</dbReference>
<keyword evidence="4" id="KW-0106">Calcium</keyword>
<dbReference type="PANTHER" id="PTHR42693">
    <property type="entry name" value="ARYLSULFATASE FAMILY MEMBER"/>
    <property type="match status" value="1"/>
</dbReference>
<dbReference type="InterPro" id="IPR024607">
    <property type="entry name" value="Sulfatase_CS"/>
</dbReference>
<evidence type="ECO:0000313" key="6">
    <source>
        <dbReference type="EMBL" id="MBC2593462.1"/>
    </source>
</evidence>
<dbReference type="GO" id="GO:0046872">
    <property type="term" value="F:metal ion binding"/>
    <property type="evidence" value="ECO:0007669"/>
    <property type="project" value="UniProtKB-KW"/>
</dbReference>
<protein>
    <submittedName>
        <fullName evidence="6">Sulfatase-like hydrolase/transferase</fullName>
    </submittedName>
</protein>
<evidence type="ECO:0000256" key="4">
    <source>
        <dbReference type="ARBA" id="ARBA00022837"/>
    </source>
</evidence>
<sequence>MADDLGYADLGVYGSNEIQTPNLDQLADGGIILTDGYVSAPYCGPSRAGFMTGRYQQRHGFWCNPTNWPVDRSQGLDLEEETIADVLRRGGYRTCAIGKWHLGSAEAFHPINRGFDEYFGFLGGGHHYFPMQYEENMKRWARDHSDTDTPFLYNYGSPLEVSGIPIPPQEGYLTDLLTDYSIGFMKRASGTPFFLYIAYNAPHVPLEAPEETIEKYSSINDKKRRTYAAMVDNLDMNMGRIVEYLRESGEFDNTLIVFISDNGGKPQNGGFNGELRGHKGQVYEGGVRVPFIWSWPNVLPAGEIVTTPISSLDLLPTFAVAAGVNPAGKPLDGINVLPVLLGESGSASHARLFWERGGQRGIRQGEWKATLWRERSNWQLFNLTDDVGEQNDLAKSNPEQLEEMKALYEQWIGQFEGPRWSDPKY</sequence>
<evidence type="ECO:0000256" key="3">
    <source>
        <dbReference type="ARBA" id="ARBA00022801"/>
    </source>
</evidence>
<accession>A0A842HAM1</accession>
<dbReference type="AlphaFoldDB" id="A0A842HAM1"/>
<keyword evidence="3 6" id="KW-0378">Hydrolase</keyword>
<evidence type="ECO:0000256" key="2">
    <source>
        <dbReference type="ARBA" id="ARBA00022723"/>
    </source>
</evidence>
<dbReference type="GO" id="GO:0016740">
    <property type="term" value="F:transferase activity"/>
    <property type="evidence" value="ECO:0007669"/>
    <property type="project" value="UniProtKB-KW"/>
</dbReference>
<comment type="similarity">
    <text evidence="1">Belongs to the sulfatase family.</text>
</comment>
<dbReference type="Proteomes" id="UP000546464">
    <property type="component" value="Unassembled WGS sequence"/>
</dbReference>
<dbReference type="InterPro" id="IPR017850">
    <property type="entry name" value="Alkaline_phosphatase_core_sf"/>
</dbReference>
<dbReference type="SUPFAM" id="SSF53649">
    <property type="entry name" value="Alkaline phosphatase-like"/>
    <property type="match status" value="1"/>
</dbReference>
<organism evidence="6 7">
    <name type="scientific">Ruficoccus amylovorans</name>
    <dbReference type="NCBI Taxonomy" id="1804625"/>
    <lineage>
        <taxon>Bacteria</taxon>
        <taxon>Pseudomonadati</taxon>
        <taxon>Verrucomicrobiota</taxon>
        <taxon>Opitutia</taxon>
        <taxon>Puniceicoccales</taxon>
        <taxon>Cerasicoccaceae</taxon>
        <taxon>Ruficoccus</taxon>
    </lineage>
</organism>
<dbReference type="PANTHER" id="PTHR42693:SF53">
    <property type="entry name" value="ENDO-4-O-SULFATASE"/>
    <property type="match status" value="1"/>
</dbReference>
<evidence type="ECO:0000256" key="1">
    <source>
        <dbReference type="ARBA" id="ARBA00008779"/>
    </source>
</evidence>
<proteinExistence type="inferred from homology"/>
<keyword evidence="6" id="KW-0808">Transferase</keyword>
<keyword evidence="2" id="KW-0479">Metal-binding</keyword>
<dbReference type="InterPro" id="IPR050738">
    <property type="entry name" value="Sulfatase"/>
</dbReference>
<keyword evidence="7" id="KW-1185">Reference proteome</keyword>
<dbReference type="InterPro" id="IPR000917">
    <property type="entry name" value="Sulfatase_N"/>
</dbReference>
<dbReference type="EMBL" id="JACHVB010000013">
    <property type="protein sequence ID" value="MBC2593462.1"/>
    <property type="molecule type" value="Genomic_DNA"/>
</dbReference>
<feature type="domain" description="Sulfatase N-terminal" evidence="5">
    <location>
        <begin position="1"/>
        <end position="324"/>
    </location>
</feature>
<comment type="caution">
    <text evidence="6">The sequence shown here is derived from an EMBL/GenBank/DDBJ whole genome shotgun (WGS) entry which is preliminary data.</text>
</comment>
<dbReference type="GO" id="GO:0004065">
    <property type="term" value="F:arylsulfatase activity"/>
    <property type="evidence" value="ECO:0007669"/>
    <property type="project" value="TreeGrafter"/>
</dbReference>